<dbReference type="KEGG" id="vg:80544613"/>
<reference evidence="1 2" key="1">
    <citation type="submission" date="2021-12" db="EMBL/GenBank/DDBJ databases">
        <title>Molecular and Biological Characterization of the First Mymonavirus Identified in Fusarium oxysporum.</title>
        <authorList>
            <person name="Wang J."/>
            <person name="Li S."/>
            <person name="Liu H."/>
        </authorList>
    </citation>
    <scope>NUCLEOTIDE SEQUENCE [LARGE SCALE GENOMIC DNA]</scope>
    <source>
        <strain evidence="1">LJ3-3</strain>
    </source>
</reference>
<proteinExistence type="predicted"/>
<dbReference type="EMBL" id="OM049502">
    <property type="protein sequence ID" value="UNQ74999.1"/>
    <property type="molecule type" value="Viral_cRNA"/>
</dbReference>
<protein>
    <submittedName>
        <fullName evidence="1">ORF3</fullName>
    </submittedName>
</protein>
<dbReference type="RefSeq" id="YP_010805692.1">
    <property type="nucleotide sequence ID" value="NC_077174.1"/>
</dbReference>
<sequence length="190" mass="20845">MSAARYKEKLHSAEEKLLLYQTSASDWKRVAEDQIAAISALGKSTEVVLSVLNEKDNVLDLKVGDFHQGAVWEALEEPSSIHEALTQNIEVLSRYCYQLQMECSHLEAIVSGAVDKIATLTPVQPPESKASLQSMVTHSKNVADSILSLRGSNKNAHREAVAVSPMTALKVNPKRRQLTTGSGKETEDIF</sequence>
<name>A0AAX3A7Q5_9MONO</name>
<accession>A0AAX3A7Q5</accession>
<keyword evidence="2" id="KW-1185">Reference proteome</keyword>
<dbReference type="Proteomes" id="UP001157397">
    <property type="component" value="Segment"/>
</dbReference>
<organism evidence="1 2">
    <name type="scientific">Fusarium oxysporum mymonavirus 1</name>
    <dbReference type="NCBI Taxonomy" id="2928187"/>
    <lineage>
        <taxon>Viruses</taxon>
        <taxon>Riboviria</taxon>
        <taxon>Orthornavirae</taxon>
        <taxon>Negarnaviricota</taxon>
        <taxon>Haploviricotina</taxon>
        <taxon>Monjiviricetes</taxon>
        <taxon>Mononegavirales</taxon>
        <taxon>Mymonaviridae</taxon>
        <taxon>Hubramonavirus</taxon>
        <taxon>Hubramonavirus fusarii</taxon>
    </lineage>
</organism>
<evidence type="ECO:0000313" key="2">
    <source>
        <dbReference type="Proteomes" id="UP001157397"/>
    </source>
</evidence>
<evidence type="ECO:0000313" key="1">
    <source>
        <dbReference type="EMBL" id="UNQ74999.1"/>
    </source>
</evidence>
<dbReference type="GeneID" id="80544613"/>